<dbReference type="PANTHER" id="PTHR42912">
    <property type="entry name" value="METHYLTRANSFERASE"/>
    <property type="match status" value="1"/>
</dbReference>
<feature type="domain" description="Methyltransferase type 11" evidence="1">
    <location>
        <begin position="56"/>
        <end position="150"/>
    </location>
</feature>
<keyword evidence="2" id="KW-0808">Transferase</keyword>
<keyword evidence="2" id="KW-0489">Methyltransferase</keyword>
<dbReference type="Gene3D" id="3.40.50.150">
    <property type="entry name" value="Vaccinia Virus protein VP39"/>
    <property type="match status" value="1"/>
</dbReference>
<evidence type="ECO:0000313" key="2">
    <source>
        <dbReference type="EMBL" id="GAA4457193.1"/>
    </source>
</evidence>
<sequence length="222" mass="24675">MSTVSPPKKTKTAEPHRSRLYDNLVPVYQGLWPAVAKRNIRSAIAAMNISGGTEVLEVGVGTGLSLDSYPHDIRLTGVDLSESMLAEAEQLIEQKQWQHVNVLSMNAERLTFPDNSFDVVTSFHTISVVSNPQSMMSEMVRVCRPGGKILMVNHFRSENSLIAKVVDSAGNITRRLGWRTDLDLRDVVAGLPLRFDRCYKPTPLSFFTIMQATVTKTDDVNV</sequence>
<dbReference type="EMBL" id="BAABGA010000039">
    <property type="protein sequence ID" value="GAA4457193.1"/>
    <property type="molecule type" value="Genomic_DNA"/>
</dbReference>
<dbReference type="InterPro" id="IPR050508">
    <property type="entry name" value="Methyltransf_Superfamily"/>
</dbReference>
<dbReference type="Pfam" id="PF08241">
    <property type="entry name" value="Methyltransf_11"/>
    <property type="match status" value="1"/>
</dbReference>
<reference evidence="3" key="1">
    <citation type="journal article" date="2019" name="Int. J. Syst. Evol. Microbiol.">
        <title>The Global Catalogue of Microorganisms (GCM) 10K type strain sequencing project: providing services to taxonomists for standard genome sequencing and annotation.</title>
        <authorList>
            <consortium name="The Broad Institute Genomics Platform"/>
            <consortium name="The Broad Institute Genome Sequencing Center for Infectious Disease"/>
            <person name="Wu L."/>
            <person name="Ma J."/>
        </authorList>
    </citation>
    <scope>NUCLEOTIDE SEQUENCE [LARGE SCALE GENOMIC DNA]</scope>
    <source>
        <strain evidence="3">JCM 17759</strain>
    </source>
</reference>
<accession>A0ABP8MXX5</accession>
<protein>
    <submittedName>
        <fullName evidence="2">Class I SAM-dependent methyltransferase</fullName>
    </submittedName>
</protein>
<keyword evidence="3" id="KW-1185">Reference proteome</keyword>
<dbReference type="SUPFAM" id="SSF53335">
    <property type="entry name" value="S-adenosyl-L-methionine-dependent methyltransferases"/>
    <property type="match status" value="1"/>
</dbReference>
<gene>
    <name evidence="2" type="ORF">GCM10023156_33650</name>
</gene>
<name>A0ABP8MXX5_9BACT</name>
<comment type="caution">
    <text evidence="2">The sequence shown here is derived from an EMBL/GenBank/DDBJ whole genome shotgun (WGS) entry which is preliminary data.</text>
</comment>
<dbReference type="CDD" id="cd02440">
    <property type="entry name" value="AdoMet_MTases"/>
    <property type="match status" value="1"/>
</dbReference>
<dbReference type="RefSeq" id="WP_339945977.1">
    <property type="nucleotide sequence ID" value="NZ_BAABGA010000039.1"/>
</dbReference>
<dbReference type="GO" id="GO:0032259">
    <property type="term" value="P:methylation"/>
    <property type="evidence" value="ECO:0007669"/>
    <property type="project" value="UniProtKB-KW"/>
</dbReference>
<dbReference type="InterPro" id="IPR013216">
    <property type="entry name" value="Methyltransf_11"/>
</dbReference>
<dbReference type="PANTHER" id="PTHR42912:SF93">
    <property type="entry name" value="N6-ADENOSINE-METHYLTRANSFERASE TMT1A"/>
    <property type="match status" value="1"/>
</dbReference>
<dbReference type="Proteomes" id="UP001500840">
    <property type="component" value="Unassembled WGS sequence"/>
</dbReference>
<organism evidence="2 3">
    <name type="scientific">Novipirellula rosea</name>
    <dbReference type="NCBI Taxonomy" id="1031540"/>
    <lineage>
        <taxon>Bacteria</taxon>
        <taxon>Pseudomonadati</taxon>
        <taxon>Planctomycetota</taxon>
        <taxon>Planctomycetia</taxon>
        <taxon>Pirellulales</taxon>
        <taxon>Pirellulaceae</taxon>
        <taxon>Novipirellula</taxon>
    </lineage>
</organism>
<dbReference type="InterPro" id="IPR029063">
    <property type="entry name" value="SAM-dependent_MTases_sf"/>
</dbReference>
<evidence type="ECO:0000259" key="1">
    <source>
        <dbReference type="Pfam" id="PF08241"/>
    </source>
</evidence>
<evidence type="ECO:0000313" key="3">
    <source>
        <dbReference type="Proteomes" id="UP001500840"/>
    </source>
</evidence>
<dbReference type="GO" id="GO:0008168">
    <property type="term" value="F:methyltransferase activity"/>
    <property type="evidence" value="ECO:0007669"/>
    <property type="project" value="UniProtKB-KW"/>
</dbReference>
<proteinExistence type="predicted"/>